<dbReference type="InterPro" id="IPR007645">
    <property type="entry name" value="RNA_pol_Rpb2_3"/>
</dbReference>
<dbReference type="KEGG" id="bpg:Bathy14g03330"/>
<evidence type="ECO:0000259" key="17">
    <source>
        <dbReference type="Pfam" id="PF04560"/>
    </source>
</evidence>
<keyword evidence="5 15" id="KW-0808">Transferase</keyword>
<dbReference type="InterPro" id="IPR007644">
    <property type="entry name" value="RNA_pol_bsu_protrusion"/>
</dbReference>
<dbReference type="GO" id="GO:0005634">
    <property type="term" value="C:nucleus"/>
    <property type="evidence" value="ECO:0007669"/>
    <property type="project" value="UniProtKB-SubCell"/>
</dbReference>
<comment type="subunit">
    <text evidence="12">In plastids the minimal PEP RNA polymerase catalytic core is composed of four subunits: alpha, beta, beta', and beta''. When a (nuclear-encoded) sigma factor is associated with the core the holoenzyme is formed, which can initiate transcription.</text>
</comment>
<protein>
    <recommendedName>
        <fullName evidence="15">DNA-directed RNA polymerase subunit beta</fullName>
        <ecNumber evidence="15">2.7.7.6</ecNumber>
    </recommendedName>
</protein>
<dbReference type="Gene3D" id="3.90.1100.10">
    <property type="match status" value="2"/>
</dbReference>
<dbReference type="EC" id="2.7.7.6" evidence="15"/>
<keyword evidence="9" id="KW-0862">Zinc</keyword>
<dbReference type="InterPro" id="IPR009674">
    <property type="entry name" value="Rpa2_dom_4"/>
</dbReference>
<feature type="domain" description="DNA-directed RNA polymerase subunit 2 hybrid-binding" evidence="16">
    <location>
        <begin position="693"/>
        <end position="1046"/>
    </location>
</feature>
<dbReference type="GO" id="GO:0003677">
    <property type="term" value="F:DNA binding"/>
    <property type="evidence" value="ECO:0007669"/>
    <property type="project" value="InterPro"/>
</dbReference>
<dbReference type="Pfam" id="PF04560">
    <property type="entry name" value="RNA_pol_Rpb2_7"/>
    <property type="match status" value="1"/>
</dbReference>
<dbReference type="RefSeq" id="XP_007509353.1">
    <property type="nucleotide sequence ID" value="XM_007509291.1"/>
</dbReference>
<dbReference type="FunFam" id="2.40.270.10:FF:000006">
    <property type="entry name" value="DNA-directed RNA polymerase subunit beta"/>
    <property type="match status" value="1"/>
</dbReference>
<evidence type="ECO:0000259" key="16">
    <source>
        <dbReference type="Pfam" id="PF00562"/>
    </source>
</evidence>
<evidence type="ECO:0000256" key="6">
    <source>
        <dbReference type="ARBA" id="ARBA00022695"/>
    </source>
</evidence>
<evidence type="ECO:0000256" key="12">
    <source>
        <dbReference type="ARBA" id="ARBA00026088"/>
    </source>
</evidence>
<keyword evidence="6 15" id="KW-0548">Nucleotidyltransferase</keyword>
<dbReference type="GO" id="GO:0032549">
    <property type="term" value="F:ribonucleoside binding"/>
    <property type="evidence" value="ECO:0007669"/>
    <property type="project" value="InterPro"/>
</dbReference>
<dbReference type="Gene3D" id="3.90.1110.10">
    <property type="entry name" value="RNA polymerase Rpb2, domain 2"/>
    <property type="match status" value="1"/>
</dbReference>
<dbReference type="Gene3D" id="2.40.270.10">
    <property type="entry name" value="DNA-directed RNA polymerase, subunit 2, domain 6"/>
    <property type="match status" value="1"/>
</dbReference>
<dbReference type="Pfam" id="PF04563">
    <property type="entry name" value="RNA_pol_Rpb2_1"/>
    <property type="match status" value="1"/>
</dbReference>
<evidence type="ECO:0000259" key="18">
    <source>
        <dbReference type="Pfam" id="PF04561"/>
    </source>
</evidence>
<dbReference type="Proteomes" id="UP000198341">
    <property type="component" value="Chromosome 14"/>
</dbReference>
<evidence type="ECO:0000256" key="11">
    <source>
        <dbReference type="ARBA" id="ARBA00023242"/>
    </source>
</evidence>
<dbReference type="InterPro" id="IPR007641">
    <property type="entry name" value="RNA_pol_Rpb2_7"/>
</dbReference>
<evidence type="ECO:0000256" key="15">
    <source>
        <dbReference type="RuleBase" id="RU363031"/>
    </source>
</evidence>
<dbReference type="PROSITE" id="PS01166">
    <property type="entry name" value="RNA_POL_BETA"/>
    <property type="match status" value="1"/>
</dbReference>
<dbReference type="GeneID" id="19011803"/>
<dbReference type="GO" id="GO:0008270">
    <property type="term" value="F:zinc ion binding"/>
    <property type="evidence" value="ECO:0007669"/>
    <property type="project" value="UniProtKB-KW"/>
</dbReference>
<keyword evidence="7" id="KW-0479">Metal-binding</keyword>
<dbReference type="SUPFAM" id="SSF64484">
    <property type="entry name" value="beta and beta-prime subunits of DNA dependent RNA-polymerase"/>
    <property type="match status" value="1"/>
</dbReference>
<keyword evidence="23" id="KW-1185">Reference proteome</keyword>
<dbReference type="FunFam" id="3.90.1800.10:FF:000004">
    <property type="entry name" value="DNA-directed RNA polymerase subunit beta"/>
    <property type="match status" value="1"/>
</dbReference>
<accession>K8F4S1</accession>
<comment type="catalytic activity">
    <reaction evidence="13 15">
        <text>RNA(n) + a ribonucleoside 5'-triphosphate = RNA(n+1) + diphosphate</text>
        <dbReference type="Rhea" id="RHEA:21248"/>
        <dbReference type="Rhea" id="RHEA-COMP:14527"/>
        <dbReference type="Rhea" id="RHEA-COMP:17342"/>
        <dbReference type="ChEBI" id="CHEBI:33019"/>
        <dbReference type="ChEBI" id="CHEBI:61557"/>
        <dbReference type="ChEBI" id="CHEBI:140395"/>
        <dbReference type="EC" id="2.7.7.6"/>
    </reaction>
</comment>
<dbReference type="InterPro" id="IPR037033">
    <property type="entry name" value="DNA-dir_RNAP_su2_hyb_sf"/>
</dbReference>
<dbReference type="CDD" id="cd00653">
    <property type="entry name" value="RNA_pol_B_RPB2"/>
    <property type="match status" value="1"/>
</dbReference>
<keyword evidence="10 15" id="KW-0804">Transcription</keyword>
<evidence type="ECO:0000256" key="10">
    <source>
        <dbReference type="ARBA" id="ARBA00023163"/>
    </source>
</evidence>
<evidence type="ECO:0000256" key="9">
    <source>
        <dbReference type="ARBA" id="ARBA00022833"/>
    </source>
</evidence>
<evidence type="ECO:0000259" key="20">
    <source>
        <dbReference type="Pfam" id="PF04565"/>
    </source>
</evidence>
<feature type="domain" description="RNA polymerase Rpb2" evidence="17">
    <location>
        <begin position="1049"/>
        <end position="1143"/>
    </location>
</feature>
<dbReference type="InterPro" id="IPR014724">
    <property type="entry name" value="RNA_pol_RPB2_OB-fold"/>
</dbReference>
<dbReference type="STRING" id="41875.K8F4S1"/>
<evidence type="ECO:0000313" key="22">
    <source>
        <dbReference type="EMBL" id="CCO19810.1"/>
    </source>
</evidence>
<feature type="domain" description="RNA polymerase Rpb2" evidence="20">
    <location>
        <begin position="470"/>
        <end position="534"/>
    </location>
</feature>
<proteinExistence type="inferred from homology"/>
<evidence type="ECO:0000256" key="2">
    <source>
        <dbReference type="ARBA" id="ARBA00004123"/>
    </source>
</evidence>
<evidence type="ECO:0000256" key="1">
    <source>
        <dbReference type="ARBA" id="ARBA00004026"/>
    </source>
</evidence>
<comment type="function">
    <text evidence="1 15">DNA-dependent RNA polymerase catalyzes the transcription of DNA into RNA using the four ribonucleoside triphosphates as substrates.</text>
</comment>
<organism evidence="22 23">
    <name type="scientific">Bathycoccus prasinos</name>
    <dbReference type="NCBI Taxonomy" id="41875"/>
    <lineage>
        <taxon>Eukaryota</taxon>
        <taxon>Viridiplantae</taxon>
        <taxon>Chlorophyta</taxon>
        <taxon>Mamiellophyceae</taxon>
        <taxon>Mamiellales</taxon>
        <taxon>Bathycoccaceae</taxon>
        <taxon>Bathycoccus</taxon>
    </lineage>
</organism>
<evidence type="ECO:0000256" key="7">
    <source>
        <dbReference type="ARBA" id="ARBA00022723"/>
    </source>
</evidence>
<evidence type="ECO:0000313" key="23">
    <source>
        <dbReference type="Proteomes" id="UP000198341"/>
    </source>
</evidence>
<reference evidence="22 23" key="1">
    <citation type="submission" date="2011-10" db="EMBL/GenBank/DDBJ databases">
        <authorList>
            <person name="Genoscope - CEA"/>
        </authorList>
    </citation>
    <scope>NUCLEOTIDE SEQUENCE [LARGE SCALE GENOMIC DNA]</scope>
    <source>
        <strain evidence="22 23">RCC 1105</strain>
    </source>
</reference>
<dbReference type="Pfam" id="PF06883">
    <property type="entry name" value="RNA_pol_Rpa2_4"/>
    <property type="match status" value="1"/>
</dbReference>
<evidence type="ECO:0000259" key="19">
    <source>
        <dbReference type="Pfam" id="PF04563"/>
    </source>
</evidence>
<feature type="domain" description="RNA polymerase beta subunit protrusion" evidence="19">
    <location>
        <begin position="28"/>
        <end position="409"/>
    </location>
</feature>
<name>K8F4S1_9CHLO</name>
<evidence type="ECO:0000256" key="3">
    <source>
        <dbReference type="ARBA" id="ARBA00006835"/>
    </source>
</evidence>
<sequence>MESKITTGKNLLWKYIYKQLNLFLGLKQLVSDHVNSFDQFIDQGLRDMSTELQHVKIKMSDEENGKGAYLQVWFENFYLEKPEKVRRDASFQGSLFEPRTFPGECRETGETYCGNLMSTVCHKIVGSCRDHPVHKNIIKICSFPIMVASHACHLESLDKIGLIKHGEEDTESGGYFIVNGIERIIRLLIQQRRHYVLGLVRSSFLRRGALFSKFATSIRCVDKTEISSTIRLHYMKTGSARLGLTIERQEFYIPVGIIIRAITDSSEKEIFMNSDYRCNSENCLINDCIINCLHEATDADILSKMDALRYIGKYFRNLLRGQKFVSDVELGEFFIARYIFTHLKRQSEKANLLLFMLQKLTALVQGLCKPDNPDTLAHQEIMLPGSLLQGLLYEKMEHVLEQIRLKFQALFDVSYTDKVEALEPNSIQNSILQVIQKYDIGRHFEYFLATGNLVSKSGLGLSQSSGFTIVADKLNYLRFLSHFRSVHRGAYFTELRTTTIRKLLPESWGFLCPIHTPDGSPCGLLNHLAGECKIVVAKTRDTDFDLVRKTVKKSLGLNFEFTNDSNRENLESLLPVLLDGLLIGSLHERDAANAVRVLRRAKVDSSSYIPRDLEIAHVTFRKGGVYPGIYIFSSSSRLVRPVLQTSGGNVELIGTLEQSFMSIKTQDGENRDFCKSFKYSHEEIYPDSFLSAVASLTPWSDYNQSPRNMYQCQMGKQTMGVPMHSFPFRSDSKLYRLHTPQRPIALTKTYDKYGIDNYPLGTNAVVAVLSYTGYDMEDAMIMNKFSMERGLAHATLYKTEGLTLKDKNDTFTVSGPLNQTKFDASPLPGSILQKGDSFISVSNRISGKLKKTMLKGEDKGIVDRVKISASQEQSSYEKLDVTLRFNRNPIIGDKFSSRHGQKGVLSYLWPEEDLPFIERNGIKPDIIINPHAFPSRMTIGMLMESLASKEGALSGNFVDASPFKALKEEHLTIPLNNHYERLKDMGYKFTGTETMINGFTGCTFEVDIFIGLVYYQRLRHMVSDKFQVRSEGPNNPLTKQPIKGRKMGGGIRFGEMERDSLLSHGVANLIQDRLLASSDKHSFKICSSCGSMISHLQKVALRNEECSNDICITCRSTSNIVNVHVPYVYKYLISELAAMNIRLCADLND</sequence>
<dbReference type="InterPro" id="IPR007642">
    <property type="entry name" value="RNA_pol_Rpb2_2"/>
</dbReference>
<evidence type="ECO:0000256" key="14">
    <source>
        <dbReference type="RuleBase" id="RU000434"/>
    </source>
</evidence>
<evidence type="ECO:0000256" key="5">
    <source>
        <dbReference type="ARBA" id="ARBA00022679"/>
    </source>
</evidence>
<gene>
    <name evidence="22" type="primary">RPB2</name>
    <name evidence="22" type="ordered locus">Bathy14g03330</name>
</gene>
<dbReference type="GO" id="GO:0006351">
    <property type="term" value="P:DNA-templated transcription"/>
    <property type="evidence" value="ECO:0007669"/>
    <property type="project" value="InterPro"/>
</dbReference>
<comment type="subcellular location">
    <subcellularLocation>
        <location evidence="2">Nucleus</location>
    </subcellularLocation>
</comment>
<dbReference type="eggNOG" id="KOG0216">
    <property type="taxonomic scope" value="Eukaryota"/>
</dbReference>
<dbReference type="InterPro" id="IPR015712">
    <property type="entry name" value="DNA-dir_RNA_pol_su2"/>
</dbReference>
<dbReference type="EMBL" id="FO082265">
    <property type="protein sequence ID" value="CCO19810.1"/>
    <property type="molecule type" value="Genomic_DNA"/>
</dbReference>
<dbReference type="Pfam" id="PF00562">
    <property type="entry name" value="RNA_pol_Rpb2_6"/>
    <property type="match status" value="1"/>
</dbReference>
<dbReference type="InterPro" id="IPR007121">
    <property type="entry name" value="RNA_pol_bsu_CS"/>
</dbReference>
<keyword evidence="4 15" id="KW-0240">DNA-directed RNA polymerase</keyword>
<dbReference type="Pfam" id="PF04565">
    <property type="entry name" value="RNA_pol_Rpb2_3"/>
    <property type="match status" value="1"/>
</dbReference>
<evidence type="ECO:0000256" key="8">
    <source>
        <dbReference type="ARBA" id="ARBA00022771"/>
    </source>
</evidence>
<feature type="domain" description="RNA polymerase Rpb2" evidence="18">
    <location>
        <begin position="217"/>
        <end position="381"/>
    </location>
</feature>
<dbReference type="GO" id="GO:0003899">
    <property type="term" value="F:DNA-directed RNA polymerase activity"/>
    <property type="evidence" value="ECO:0007669"/>
    <property type="project" value="UniProtKB-EC"/>
</dbReference>
<dbReference type="PANTHER" id="PTHR20856">
    <property type="entry name" value="DNA-DIRECTED RNA POLYMERASE I SUBUNIT 2"/>
    <property type="match status" value="1"/>
</dbReference>
<dbReference type="Gene3D" id="3.90.1800.10">
    <property type="entry name" value="RNA polymerase alpha subunit dimerisation domain"/>
    <property type="match status" value="1"/>
</dbReference>
<keyword evidence="11" id="KW-0539">Nucleus</keyword>
<dbReference type="Gene3D" id="2.40.50.150">
    <property type="match status" value="1"/>
</dbReference>
<dbReference type="Pfam" id="PF04561">
    <property type="entry name" value="RNA_pol_Rpb2_2"/>
    <property type="match status" value="1"/>
</dbReference>
<comment type="similarity">
    <text evidence="3 14">Belongs to the RNA polymerase beta chain family.</text>
</comment>
<dbReference type="InterPro" id="IPR037034">
    <property type="entry name" value="RNA_pol_Rpb2_2_sf"/>
</dbReference>
<dbReference type="GO" id="GO:0000428">
    <property type="term" value="C:DNA-directed RNA polymerase complex"/>
    <property type="evidence" value="ECO:0007669"/>
    <property type="project" value="UniProtKB-KW"/>
</dbReference>
<evidence type="ECO:0000259" key="21">
    <source>
        <dbReference type="Pfam" id="PF06883"/>
    </source>
</evidence>
<feature type="domain" description="DNA-directed RNA polymerase I subunit RPA2" evidence="21">
    <location>
        <begin position="583"/>
        <end position="640"/>
    </location>
</feature>
<dbReference type="OrthoDB" id="10248617at2759"/>
<dbReference type="InterPro" id="IPR007120">
    <property type="entry name" value="DNA-dir_RNAP_su2_dom"/>
</dbReference>
<keyword evidence="8" id="KW-0863">Zinc-finger</keyword>
<evidence type="ECO:0000256" key="4">
    <source>
        <dbReference type="ARBA" id="ARBA00022478"/>
    </source>
</evidence>
<evidence type="ECO:0000256" key="13">
    <source>
        <dbReference type="ARBA" id="ARBA00048552"/>
    </source>
</evidence>
<dbReference type="AlphaFoldDB" id="K8F4S1"/>